<feature type="compositionally biased region" description="Basic residues" evidence="2">
    <location>
        <begin position="1"/>
        <end position="12"/>
    </location>
</feature>
<dbReference type="RefSeq" id="WP_354016362.1">
    <property type="nucleotide sequence ID" value="NZ_JBEWTB010000002.1"/>
</dbReference>
<evidence type="ECO:0000256" key="2">
    <source>
        <dbReference type="SAM" id="MobiDB-lite"/>
    </source>
</evidence>
<protein>
    <submittedName>
        <fullName evidence="3">PBSX family phage portal protein</fullName>
    </submittedName>
</protein>
<proteinExistence type="inferred from homology"/>
<keyword evidence="4" id="KW-1185">Reference proteome</keyword>
<dbReference type="InterPro" id="IPR006944">
    <property type="entry name" value="Phage/GTA_portal"/>
</dbReference>
<dbReference type="Pfam" id="PF04860">
    <property type="entry name" value="Phage_portal"/>
    <property type="match status" value="1"/>
</dbReference>
<gene>
    <name evidence="3" type="ORF">V5J35_002197</name>
</gene>
<comment type="caution">
    <text evidence="3">The sequence shown here is derived from an EMBL/GenBank/DDBJ whole genome shotgun (WGS) entry which is preliminary data.</text>
</comment>
<evidence type="ECO:0000313" key="3">
    <source>
        <dbReference type="EMBL" id="MET4757005.1"/>
    </source>
</evidence>
<feature type="region of interest" description="Disordered" evidence="2">
    <location>
        <begin position="1"/>
        <end position="35"/>
    </location>
</feature>
<evidence type="ECO:0000256" key="1">
    <source>
        <dbReference type="ARBA" id="ARBA00006799"/>
    </source>
</evidence>
<sequence>MGRRSRKNKGKSQKFSISKVAVNKPVTSDESKPSNAFRCEFGEPEAVLKSQLNDYVGSQLVHNGSYYEPPVSLQGLARLLMANAYHGPILEFKTMQVMLGFNPSPMLSRRHMYAAVTDFNVFKNCYFQRFRNGMGEATRLRHLPAINMRRLKEPGRYGLLTQTGNLIRFKLGEVVHIKNYDVKQNIYGVPSYLGAIQSMLLNEDATLFRRRYYLNGAHMGYIFYSSSSGLGEEDQEAIKDKIRSSKGIGNFKNMFLHIPGGREKDIQILPVGDFSTKDELEKIKNISRGDIIAAHRMHPAMANVLPEGNVNFGDISKVDPVWRKNEVLPIQEQMLDINEWLPERGWISFEPIGDQAAAEAGRPGG</sequence>
<dbReference type="Proteomes" id="UP001549366">
    <property type="component" value="Unassembled WGS sequence"/>
</dbReference>
<comment type="similarity">
    <text evidence="1">Belongs to the phage portal family. PBSX subfamily.</text>
</comment>
<accession>A0ABV2SGX6</accession>
<evidence type="ECO:0000313" key="4">
    <source>
        <dbReference type="Proteomes" id="UP001549366"/>
    </source>
</evidence>
<reference evidence="3 4" key="1">
    <citation type="submission" date="2024-06" db="EMBL/GenBank/DDBJ databases">
        <title>Genomic Encyclopedia of Type Strains, Phase V (KMG-V): Genome sequencing to study the core and pangenomes of soil and plant-associated prokaryotes.</title>
        <authorList>
            <person name="Whitman W."/>
        </authorList>
    </citation>
    <scope>NUCLEOTIDE SEQUENCE [LARGE SCALE GENOMIC DNA]</scope>
    <source>
        <strain evidence="3 4">NE40</strain>
    </source>
</reference>
<dbReference type="InterPro" id="IPR006430">
    <property type="entry name" value="Phage_portal_PBSX"/>
</dbReference>
<dbReference type="NCBIfam" id="TIGR01540">
    <property type="entry name" value="portal_PBSX"/>
    <property type="match status" value="1"/>
</dbReference>
<dbReference type="EMBL" id="JBEWTB010000002">
    <property type="protein sequence ID" value="MET4757005.1"/>
    <property type="molecule type" value="Genomic_DNA"/>
</dbReference>
<organism evidence="3 4">
    <name type="scientific">Endozoicomonas lisbonensis</name>
    <dbReference type="NCBI Taxonomy" id="3120522"/>
    <lineage>
        <taxon>Bacteria</taxon>
        <taxon>Pseudomonadati</taxon>
        <taxon>Pseudomonadota</taxon>
        <taxon>Gammaproteobacteria</taxon>
        <taxon>Oceanospirillales</taxon>
        <taxon>Endozoicomonadaceae</taxon>
        <taxon>Endozoicomonas</taxon>
    </lineage>
</organism>
<name>A0ABV2SGX6_9GAMM</name>